<protein>
    <submittedName>
        <fullName evidence="3">Uncharacterized protein ssr3122</fullName>
    </submittedName>
</protein>
<evidence type="ECO:0000256" key="2">
    <source>
        <dbReference type="RuleBase" id="RU003860"/>
    </source>
</evidence>
<gene>
    <name evidence="3" type="ORF">GBAR_LOCUS3044</name>
</gene>
<evidence type="ECO:0000313" key="3">
    <source>
        <dbReference type="EMBL" id="CAI8000879.1"/>
    </source>
</evidence>
<name>A0AA35R1S7_GEOBA</name>
<keyword evidence="4" id="KW-1185">Reference proteome</keyword>
<evidence type="ECO:0000313" key="4">
    <source>
        <dbReference type="Proteomes" id="UP001174909"/>
    </source>
</evidence>
<dbReference type="Proteomes" id="UP001174909">
    <property type="component" value="Unassembled WGS sequence"/>
</dbReference>
<organism evidence="3 4">
    <name type="scientific">Geodia barretti</name>
    <name type="common">Barrett's horny sponge</name>
    <dbReference type="NCBI Taxonomy" id="519541"/>
    <lineage>
        <taxon>Eukaryota</taxon>
        <taxon>Metazoa</taxon>
        <taxon>Porifera</taxon>
        <taxon>Demospongiae</taxon>
        <taxon>Heteroscleromorpha</taxon>
        <taxon>Tetractinellida</taxon>
        <taxon>Astrophorina</taxon>
        <taxon>Geodiidae</taxon>
        <taxon>Geodia</taxon>
    </lineage>
</organism>
<dbReference type="PIRSF" id="PIRSF003113">
    <property type="entry name" value="BolA"/>
    <property type="match status" value="1"/>
</dbReference>
<evidence type="ECO:0000256" key="1">
    <source>
        <dbReference type="ARBA" id="ARBA00005578"/>
    </source>
</evidence>
<dbReference type="SUPFAM" id="SSF82657">
    <property type="entry name" value="BolA-like"/>
    <property type="match status" value="1"/>
</dbReference>
<reference evidence="3" key="1">
    <citation type="submission" date="2023-03" db="EMBL/GenBank/DDBJ databases">
        <authorList>
            <person name="Steffen K."/>
            <person name="Cardenas P."/>
        </authorList>
    </citation>
    <scope>NUCLEOTIDE SEQUENCE</scope>
</reference>
<dbReference type="EMBL" id="CASHTH010000420">
    <property type="protein sequence ID" value="CAI8000879.1"/>
    <property type="molecule type" value="Genomic_DNA"/>
</dbReference>
<accession>A0AA35R1S7</accession>
<dbReference type="PANTHER" id="PTHR46229">
    <property type="entry name" value="BOLA TRANSCRIPTION REGULATOR"/>
    <property type="match status" value="1"/>
</dbReference>
<sequence length="64" mass="7221">MIKDLTGGGDHYQVVIVHDSFAGKGLIDQHKMVYDALKDEMGDERIHALSLKTFSPEQWEKYGA</sequence>
<dbReference type="Gene3D" id="3.30.300.90">
    <property type="entry name" value="BolA-like"/>
    <property type="match status" value="1"/>
</dbReference>
<dbReference type="PANTHER" id="PTHR46229:SF2">
    <property type="entry name" value="BOLA-LIKE PROTEIN 1"/>
    <property type="match status" value="1"/>
</dbReference>
<dbReference type="InterPro" id="IPR050961">
    <property type="entry name" value="BolA/IbaG_stress_morph_reg"/>
</dbReference>
<dbReference type="InterPro" id="IPR002634">
    <property type="entry name" value="BolA"/>
</dbReference>
<comment type="caution">
    <text evidence="3">The sequence shown here is derived from an EMBL/GenBank/DDBJ whole genome shotgun (WGS) entry which is preliminary data.</text>
</comment>
<dbReference type="Pfam" id="PF01722">
    <property type="entry name" value="BolA"/>
    <property type="match status" value="1"/>
</dbReference>
<comment type="similarity">
    <text evidence="1 2">Belongs to the BolA/IbaG family.</text>
</comment>
<proteinExistence type="inferred from homology"/>
<dbReference type="AlphaFoldDB" id="A0AA35R1S7"/>
<dbReference type="InterPro" id="IPR036065">
    <property type="entry name" value="BolA-like_sf"/>
</dbReference>